<proteinExistence type="predicted"/>
<name>L1I8Q8_GUITC</name>
<dbReference type="RefSeq" id="XP_005819244.1">
    <property type="nucleotide sequence ID" value="XM_005819187.1"/>
</dbReference>
<evidence type="ECO:0000313" key="4">
    <source>
        <dbReference type="Proteomes" id="UP000011087"/>
    </source>
</evidence>
<dbReference type="EnsemblProtists" id="EKX32264">
    <property type="protein sequence ID" value="EKX32264"/>
    <property type="gene ID" value="GUITHDRAFT_156381"/>
</dbReference>
<dbReference type="HOGENOM" id="CLU_1542959_0_0_1"/>
<evidence type="ECO:0000313" key="3">
    <source>
        <dbReference type="EnsemblProtists" id="EKX32264"/>
    </source>
</evidence>
<evidence type="ECO:0000313" key="2">
    <source>
        <dbReference type="EMBL" id="EKX32264.1"/>
    </source>
</evidence>
<dbReference type="AlphaFoldDB" id="L1I8Q8"/>
<gene>
    <name evidence="2" type="ORF">GUITHDRAFT_156381</name>
</gene>
<dbReference type="EMBL" id="JH993201">
    <property type="protein sequence ID" value="EKX32264.1"/>
    <property type="molecule type" value="Genomic_DNA"/>
</dbReference>
<accession>L1I8Q8</accession>
<feature type="region of interest" description="Disordered" evidence="1">
    <location>
        <begin position="82"/>
        <end position="104"/>
    </location>
</feature>
<evidence type="ECO:0000256" key="1">
    <source>
        <dbReference type="SAM" id="MobiDB-lite"/>
    </source>
</evidence>
<dbReference type="KEGG" id="gtt:GUITHDRAFT_156381"/>
<reference evidence="2 4" key="1">
    <citation type="journal article" date="2012" name="Nature">
        <title>Algal genomes reveal evolutionary mosaicism and the fate of nucleomorphs.</title>
        <authorList>
            <consortium name="DOE Joint Genome Institute"/>
            <person name="Curtis B.A."/>
            <person name="Tanifuji G."/>
            <person name="Burki F."/>
            <person name="Gruber A."/>
            <person name="Irimia M."/>
            <person name="Maruyama S."/>
            <person name="Arias M.C."/>
            <person name="Ball S.G."/>
            <person name="Gile G.H."/>
            <person name="Hirakawa Y."/>
            <person name="Hopkins J.F."/>
            <person name="Kuo A."/>
            <person name="Rensing S.A."/>
            <person name="Schmutz J."/>
            <person name="Symeonidi A."/>
            <person name="Elias M."/>
            <person name="Eveleigh R.J."/>
            <person name="Herman E.K."/>
            <person name="Klute M.J."/>
            <person name="Nakayama T."/>
            <person name="Obornik M."/>
            <person name="Reyes-Prieto A."/>
            <person name="Armbrust E.V."/>
            <person name="Aves S.J."/>
            <person name="Beiko R.G."/>
            <person name="Coutinho P."/>
            <person name="Dacks J.B."/>
            <person name="Durnford D.G."/>
            <person name="Fast N.M."/>
            <person name="Green B.R."/>
            <person name="Grisdale C.J."/>
            <person name="Hempel F."/>
            <person name="Henrissat B."/>
            <person name="Hoppner M.P."/>
            <person name="Ishida K."/>
            <person name="Kim E."/>
            <person name="Koreny L."/>
            <person name="Kroth P.G."/>
            <person name="Liu Y."/>
            <person name="Malik S.B."/>
            <person name="Maier U.G."/>
            <person name="McRose D."/>
            <person name="Mock T."/>
            <person name="Neilson J.A."/>
            <person name="Onodera N.T."/>
            <person name="Poole A.M."/>
            <person name="Pritham E.J."/>
            <person name="Richards T.A."/>
            <person name="Rocap G."/>
            <person name="Roy S.W."/>
            <person name="Sarai C."/>
            <person name="Schaack S."/>
            <person name="Shirato S."/>
            <person name="Slamovits C.H."/>
            <person name="Spencer D.F."/>
            <person name="Suzuki S."/>
            <person name="Worden A.Z."/>
            <person name="Zauner S."/>
            <person name="Barry K."/>
            <person name="Bell C."/>
            <person name="Bharti A.K."/>
            <person name="Crow J.A."/>
            <person name="Grimwood J."/>
            <person name="Kramer R."/>
            <person name="Lindquist E."/>
            <person name="Lucas S."/>
            <person name="Salamov A."/>
            <person name="McFadden G.I."/>
            <person name="Lane C.E."/>
            <person name="Keeling P.J."/>
            <person name="Gray M.W."/>
            <person name="Grigoriev I.V."/>
            <person name="Archibald J.M."/>
        </authorList>
    </citation>
    <scope>NUCLEOTIDE SEQUENCE</scope>
    <source>
        <strain evidence="2 4">CCMP2712</strain>
    </source>
</reference>
<dbReference type="Proteomes" id="UP000011087">
    <property type="component" value="Unassembled WGS sequence"/>
</dbReference>
<reference evidence="3" key="3">
    <citation type="submission" date="2015-06" db="UniProtKB">
        <authorList>
            <consortium name="EnsemblProtists"/>
        </authorList>
    </citation>
    <scope>IDENTIFICATION</scope>
</reference>
<dbReference type="GeneID" id="17288997"/>
<sequence>MTKEKLDWMELRQELSDIIETNSHIQSKVKEKEEEEVRIKYVIRPHAKLYETKVSPPASTRPPSFVNGKRVKIFEGWERRGQTAYKQTASSTDEDEDEDDEKTHKLDIKSRVWVACKDTVGADGDNAEAQQAFQSIHQFTQAGAGMLQAALRPGDWYLSTSLGPGLRFRLDGDT</sequence>
<organism evidence="2">
    <name type="scientific">Guillardia theta (strain CCMP2712)</name>
    <name type="common">Cryptophyte</name>
    <dbReference type="NCBI Taxonomy" id="905079"/>
    <lineage>
        <taxon>Eukaryota</taxon>
        <taxon>Cryptophyceae</taxon>
        <taxon>Pyrenomonadales</taxon>
        <taxon>Geminigeraceae</taxon>
        <taxon>Guillardia</taxon>
    </lineage>
</organism>
<reference evidence="4" key="2">
    <citation type="submission" date="2012-11" db="EMBL/GenBank/DDBJ databases">
        <authorList>
            <person name="Kuo A."/>
            <person name="Curtis B.A."/>
            <person name="Tanifuji G."/>
            <person name="Burki F."/>
            <person name="Gruber A."/>
            <person name="Irimia M."/>
            <person name="Maruyama S."/>
            <person name="Arias M.C."/>
            <person name="Ball S.G."/>
            <person name="Gile G.H."/>
            <person name="Hirakawa Y."/>
            <person name="Hopkins J.F."/>
            <person name="Rensing S.A."/>
            <person name="Schmutz J."/>
            <person name="Symeonidi A."/>
            <person name="Elias M."/>
            <person name="Eveleigh R.J."/>
            <person name="Herman E.K."/>
            <person name="Klute M.J."/>
            <person name="Nakayama T."/>
            <person name="Obornik M."/>
            <person name="Reyes-Prieto A."/>
            <person name="Armbrust E.V."/>
            <person name="Aves S.J."/>
            <person name="Beiko R.G."/>
            <person name="Coutinho P."/>
            <person name="Dacks J.B."/>
            <person name="Durnford D.G."/>
            <person name="Fast N.M."/>
            <person name="Green B.R."/>
            <person name="Grisdale C."/>
            <person name="Hempe F."/>
            <person name="Henrissat B."/>
            <person name="Hoppner M.P."/>
            <person name="Ishida K.-I."/>
            <person name="Kim E."/>
            <person name="Koreny L."/>
            <person name="Kroth P.G."/>
            <person name="Liu Y."/>
            <person name="Malik S.-B."/>
            <person name="Maier U.G."/>
            <person name="McRose D."/>
            <person name="Mock T."/>
            <person name="Neilson J.A."/>
            <person name="Onodera N.T."/>
            <person name="Poole A.M."/>
            <person name="Pritham E.J."/>
            <person name="Richards T.A."/>
            <person name="Rocap G."/>
            <person name="Roy S.W."/>
            <person name="Sarai C."/>
            <person name="Schaack S."/>
            <person name="Shirato S."/>
            <person name="Slamovits C.H."/>
            <person name="Spencer D.F."/>
            <person name="Suzuki S."/>
            <person name="Worden A.Z."/>
            <person name="Zauner S."/>
            <person name="Barry K."/>
            <person name="Bell C."/>
            <person name="Bharti A.K."/>
            <person name="Crow J.A."/>
            <person name="Grimwood J."/>
            <person name="Kramer R."/>
            <person name="Lindquist E."/>
            <person name="Lucas S."/>
            <person name="Salamov A."/>
            <person name="McFadden G.I."/>
            <person name="Lane C.E."/>
            <person name="Keeling P.J."/>
            <person name="Gray M.W."/>
            <person name="Grigoriev I.V."/>
            <person name="Archibald J.M."/>
        </authorList>
    </citation>
    <scope>NUCLEOTIDE SEQUENCE</scope>
    <source>
        <strain evidence="4">CCMP2712</strain>
    </source>
</reference>
<dbReference type="PaxDb" id="55529-EKX32264"/>
<keyword evidence="4" id="KW-1185">Reference proteome</keyword>
<protein>
    <submittedName>
        <fullName evidence="2 3">Uncharacterized protein</fullName>
    </submittedName>
</protein>